<dbReference type="Gene3D" id="3.40.50.720">
    <property type="entry name" value="NAD(P)-binding Rossmann-like Domain"/>
    <property type="match status" value="1"/>
</dbReference>
<dbReference type="InterPro" id="IPR002347">
    <property type="entry name" value="SDR_fam"/>
</dbReference>
<evidence type="ECO:0000313" key="5">
    <source>
        <dbReference type="Proteomes" id="UP000813385"/>
    </source>
</evidence>
<keyword evidence="5" id="KW-1185">Reference proteome</keyword>
<accession>A0A8K0TSA8</accession>
<name>A0A8K0TSA8_9PEZI</name>
<gene>
    <name evidence="4" type="ORF">B0T11DRAFT_64310</name>
</gene>
<reference evidence="4" key="1">
    <citation type="journal article" date="2021" name="Nat. Commun.">
        <title>Genetic determinants of endophytism in the Arabidopsis root mycobiome.</title>
        <authorList>
            <person name="Mesny F."/>
            <person name="Miyauchi S."/>
            <person name="Thiergart T."/>
            <person name="Pickel B."/>
            <person name="Atanasova L."/>
            <person name="Karlsson M."/>
            <person name="Huettel B."/>
            <person name="Barry K.W."/>
            <person name="Haridas S."/>
            <person name="Chen C."/>
            <person name="Bauer D."/>
            <person name="Andreopoulos W."/>
            <person name="Pangilinan J."/>
            <person name="LaButti K."/>
            <person name="Riley R."/>
            <person name="Lipzen A."/>
            <person name="Clum A."/>
            <person name="Drula E."/>
            <person name="Henrissat B."/>
            <person name="Kohler A."/>
            <person name="Grigoriev I.V."/>
            <person name="Martin F.M."/>
            <person name="Hacquard S."/>
        </authorList>
    </citation>
    <scope>NUCLEOTIDE SEQUENCE</scope>
    <source>
        <strain evidence="4">MPI-CAGE-AT-0016</strain>
    </source>
</reference>
<keyword evidence="2" id="KW-0521">NADP</keyword>
<sequence>MGSNPQHGTGQVLPPSKVDLFTKGIVHCDVYPAIDPLTKSDCTGKAVLITGASRGFGRAIAVGYALAGASGIAIAARSDLADTTAAVLSAAKAAGRPKPNLLQLPMDVADAASVRSAAAEVEAAWGRLDIIVSNAGYMASFALLLDGDDESYRKAWDVNFWGTYNVSKAFLPLMLKEGDKTIITISSLAAHFAGPGGGSYHVSKLALARLTEQIYEEYKDQGLLAYSVHPGGTPTELSDKLPDVFKFRMTDTPELAGHSLPFLTTRRLEWLGGRWLSCKWDLPELLNMEKQIVKENLLKFKCSGF</sequence>
<dbReference type="AlphaFoldDB" id="A0A8K0TSA8"/>
<dbReference type="SUPFAM" id="SSF51735">
    <property type="entry name" value="NAD(P)-binding Rossmann-fold domains"/>
    <property type="match status" value="1"/>
</dbReference>
<evidence type="ECO:0000256" key="1">
    <source>
        <dbReference type="ARBA" id="ARBA00006484"/>
    </source>
</evidence>
<dbReference type="GO" id="GO:0016491">
    <property type="term" value="F:oxidoreductase activity"/>
    <property type="evidence" value="ECO:0007669"/>
    <property type="project" value="UniProtKB-KW"/>
</dbReference>
<dbReference type="EMBL" id="JAGPXD010000002">
    <property type="protein sequence ID" value="KAH7368452.1"/>
    <property type="molecule type" value="Genomic_DNA"/>
</dbReference>
<dbReference type="PRINTS" id="PR00081">
    <property type="entry name" value="GDHRDH"/>
</dbReference>
<dbReference type="PANTHER" id="PTHR43391">
    <property type="entry name" value="RETINOL DEHYDROGENASE-RELATED"/>
    <property type="match status" value="1"/>
</dbReference>
<dbReference type="Proteomes" id="UP000813385">
    <property type="component" value="Unassembled WGS sequence"/>
</dbReference>
<dbReference type="PANTHER" id="PTHR43391:SF14">
    <property type="entry name" value="DEHYDROGENASE_REDUCTASE SDR FAMILY PROTEIN 7-LIKE"/>
    <property type="match status" value="1"/>
</dbReference>
<organism evidence="4 5">
    <name type="scientific">Plectosphaerella cucumerina</name>
    <dbReference type="NCBI Taxonomy" id="40658"/>
    <lineage>
        <taxon>Eukaryota</taxon>
        <taxon>Fungi</taxon>
        <taxon>Dikarya</taxon>
        <taxon>Ascomycota</taxon>
        <taxon>Pezizomycotina</taxon>
        <taxon>Sordariomycetes</taxon>
        <taxon>Hypocreomycetidae</taxon>
        <taxon>Glomerellales</taxon>
        <taxon>Plectosphaerellaceae</taxon>
        <taxon>Plectosphaerella</taxon>
    </lineage>
</organism>
<evidence type="ECO:0000256" key="3">
    <source>
        <dbReference type="ARBA" id="ARBA00023002"/>
    </source>
</evidence>
<protein>
    <submittedName>
        <fullName evidence="4">Short-chain dehydrogenase</fullName>
    </submittedName>
</protein>
<comment type="similarity">
    <text evidence="1">Belongs to the short-chain dehydrogenases/reductases (SDR) family.</text>
</comment>
<proteinExistence type="inferred from homology"/>
<keyword evidence="3" id="KW-0560">Oxidoreductase</keyword>
<dbReference type="Pfam" id="PF00106">
    <property type="entry name" value="adh_short"/>
    <property type="match status" value="1"/>
</dbReference>
<comment type="caution">
    <text evidence="4">The sequence shown here is derived from an EMBL/GenBank/DDBJ whole genome shotgun (WGS) entry which is preliminary data.</text>
</comment>
<evidence type="ECO:0000256" key="2">
    <source>
        <dbReference type="ARBA" id="ARBA00022857"/>
    </source>
</evidence>
<dbReference type="CDD" id="cd05233">
    <property type="entry name" value="SDR_c"/>
    <property type="match status" value="1"/>
</dbReference>
<dbReference type="OrthoDB" id="1933717at2759"/>
<dbReference type="InterPro" id="IPR036291">
    <property type="entry name" value="NAD(P)-bd_dom_sf"/>
</dbReference>
<evidence type="ECO:0000313" key="4">
    <source>
        <dbReference type="EMBL" id="KAH7368452.1"/>
    </source>
</evidence>